<protein>
    <submittedName>
        <fullName evidence="1">dUTP diphosphatase</fullName>
    </submittedName>
</protein>
<dbReference type="Pfam" id="PF08761">
    <property type="entry name" value="dUTPase_2"/>
    <property type="match status" value="2"/>
</dbReference>
<name>A0A9Q4FZ10_SALAG</name>
<evidence type="ECO:0000313" key="2">
    <source>
        <dbReference type="Proteomes" id="UP001057753"/>
    </source>
</evidence>
<proteinExistence type="predicted"/>
<dbReference type="PIRSF" id="PIRSF030140">
    <property type="entry name" value="UCP030140"/>
    <property type="match status" value="1"/>
</dbReference>
<organism evidence="1 2">
    <name type="scientific">Salipaludibacillus agaradhaerens</name>
    <name type="common">Bacillus agaradhaerens</name>
    <dbReference type="NCBI Taxonomy" id="76935"/>
    <lineage>
        <taxon>Bacteria</taxon>
        <taxon>Bacillati</taxon>
        <taxon>Bacillota</taxon>
        <taxon>Bacilli</taxon>
        <taxon>Bacillales</taxon>
        <taxon>Bacillaceae</taxon>
    </lineage>
</organism>
<evidence type="ECO:0000313" key="1">
    <source>
        <dbReference type="EMBL" id="MCR6096886.1"/>
    </source>
</evidence>
<dbReference type="CDD" id="cd11527">
    <property type="entry name" value="NTP-PPase_dUTPase"/>
    <property type="match status" value="1"/>
</dbReference>
<reference evidence="1" key="1">
    <citation type="submission" date="2020-06" db="EMBL/GenBank/DDBJ databases">
        <title>Insight into the genomes of haloalkaliphilic bacilli from Kenyan soda lakes.</title>
        <authorList>
            <person name="Mwirichia R."/>
            <person name="Villamizar G.C."/>
            <person name="Poehlein A."/>
            <person name="Mugweru J."/>
            <person name="Kipnyargis A."/>
            <person name="Kiplimo D."/>
            <person name="Orwa P."/>
            <person name="Daniel R."/>
        </authorList>
    </citation>
    <scope>NUCLEOTIDE SEQUENCE</scope>
    <source>
        <strain evidence="1">B1096_S55</strain>
    </source>
</reference>
<dbReference type="InterPro" id="IPR016947">
    <property type="entry name" value="UCP030140"/>
</dbReference>
<keyword evidence="2" id="KW-1185">Reference proteome</keyword>
<dbReference type="Gene3D" id="1.10.4010.10">
    <property type="entry name" value="Type II deoxyuridine triphosphatase"/>
    <property type="match status" value="1"/>
</dbReference>
<dbReference type="InterPro" id="IPR014871">
    <property type="entry name" value="dUTPase/dCTP_pyrophosphatase"/>
</dbReference>
<gene>
    <name evidence="1" type="ORF">HXA33_09990</name>
</gene>
<comment type="caution">
    <text evidence="1">The sequence shown here is derived from an EMBL/GenBank/DDBJ whole genome shotgun (WGS) entry which is preliminary data.</text>
</comment>
<dbReference type="RefSeq" id="WP_257821373.1">
    <property type="nucleotide sequence ID" value="NZ_JABXYM010000001.1"/>
</dbReference>
<dbReference type="Proteomes" id="UP001057753">
    <property type="component" value="Unassembled WGS sequence"/>
</dbReference>
<dbReference type="AlphaFoldDB" id="A0A9Q4FZ10"/>
<accession>A0A9Q4FZ10</accession>
<sequence length="187" mass="21746">MNLDELFAMQRELDTDIVKRKGLEGQDLLTNKILALQVELGELANEWRGFKFWSEDKEPRTLGFGKMLEDGIEIPCYVNPLLEEYVDCLHFILSIGLDLGKDESPEFELDINFKAYDVLGFFSECFAGTTEVNVCLEHHDENLGYFFEYTLQAFIRLGEKLGFTWEKVVQAYKEKNKINFERQANGY</sequence>
<dbReference type="SUPFAM" id="SSF101386">
    <property type="entry name" value="all-alpha NTP pyrophosphatases"/>
    <property type="match status" value="1"/>
</dbReference>
<dbReference type="EMBL" id="JABXYM010000001">
    <property type="protein sequence ID" value="MCR6096886.1"/>
    <property type="molecule type" value="Genomic_DNA"/>
</dbReference>